<dbReference type="Proteomes" id="UP000010878">
    <property type="component" value="Chromosome"/>
</dbReference>
<dbReference type="PANTHER" id="PTHR30136:SF35">
    <property type="entry name" value="HTH-TYPE TRANSCRIPTIONAL REGULATOR RV1719"/>
    <property type="match status" value="1"/>
</dbReference>
<dbReference type="SUPFAM" id="SSF46785">
    <property type="entry name" value="Winged helix' DNA-binding domain"/>
    <property type="match status" value="1"/>
</dbReference>
<dbReference type="GO" id="GO:0003700">
    <property type="term" value="F:DNA-binding transcription factor activity"/>
    <property type="evidence" value="ECO:0007669"/>
    <property type="project" value="TreeGrafter"/>
</dbReference>
<keyword evidence="1" id="KW-0805">Transcription regulation</keyword>
<dbReference type="Gene3D" id="1.10.10.10">
    <property type="entry name" value="Winged helix-like DNA-binding domain superfamily/Winged helix DNA-binding domain"/>
    <property type="match status" value="1"/>
</dbReference>
<accession>L0K1M9</accession>
<dbReference type="Gene3D" id="3.30.450.40">
    <property type="match status" value="1"/>
</dbReference>
<dbReference type="AlphaFoldDB" id="L0K1M9"/>
<dbReference type="PANTHER" id="PTHR30136">
    <property type="entry name" value="HELIX-TURN-HELIX TRANSCRIPTIONAL REGULATOR, ICLR FAMILY"/>
    <property type="match status" value="1"/>
</dbReference>
<dbReference type="InterPro" id="IPR014757">
    <property type="entry name" value="Tscrpt_reg_IclR_C"/>
</dbReference>
<evidence type="ECO:0000256" key="3">
    <source>
        <dbReference type="ARBA" id="ARBA00023163"/>
    </source>
</evidence>
<evidence type="ECO:0000256" key="2">
    <source>
        <dbReference type="ARBA" id="ARBA00023125"/>
    </source>
</evidence>
<dbReference type="GO" id="GO:0003677">
    <property type="term" value="F:DNA binding"/>
    <property type="evidence" value="ECO:0007669"/>
    <property type="project" value="UniProtKB-KW"/>
</dbReference>
<dbReference type="InterPro" id="IPR005471">
    <property type="entry name" value="Tscrpt_reg_IclR_N"/>
</dbReference>
<feature type="domain" description="HTH iclR-type" evidence="4">
    <location>
        <begin position="10"/>
        <end position="69"/>
    </location>
</feature>
<evidence type="ECO:0000259" key="5">
    <source>
        <dbReference type="PROSITE" id="PS51078"/>
    </source>
</evidence>
<dbReference type="eggNOG" id="arCOG02798">
    <property type="taxonomic scope" value="Archaea"/>
</dbReference>
<keyword evidence="3" id="KW-0804">Transcription</keyword>
<keyword evidence="2" id="KW-0238">DNA-binding</keyword>
<feature type="domain" description="IclR-ED" evidence="5">
    <location>
        <begin position="70"/>
        <end position="257"/>
    </location>
</feature>
<dbReference type="Pfam" id="PF09339">
    <property type="entry name" value="HTH_IclR"/>
    <property type="match status" value="1"/>
</dbReference>
<dbReference type="EMBL" id="CP003929">
    <property type="protein sequence ID" value="AGB38886.1"/>
    <property type="molecule type" value="Genomic_DNA"/>
</dbReference>
<dbReference type="SMART" id="SM00346">
    <property type="entry name" value="HTH_ICLR"/>
    <property type="match status" value="1"/>
</dbReference>
<gene>
    <name evidence="6" type="ORF">Natoc_3145</name>
</gene>
<dbReference type="GeneID" id="14403532"/>
<sequence>MSESDSPRTLKTLSRAVKILNTLMRLDGAQITELAEIMDMNRGTIYTYLRTLEQEEMVVQNGNQYELAYTMLVYGEYVRNQSTLYRAGKEYIDELAAKTGQYSHIVVEEKGRGVNLYKSRGEEAVGSEYQSAKFQQRDFLHITASGKAILASLATERVDEIIDEHGLPKRTEHTITNRQELFDELADIRERGYSINDEEEIEGFRAVGAPITDRSGDVIGSLSVSGPTSIFDGDRVHNEIPELVIRTANLVELNMNMADRSEEITEQIP</sequence>
<evidence type="ECO:0000313" key="6">
    <source>
        <dbReference type="EMBL" id="AGB38886.1"/>
    </source>
</evidence>
<dbReference type="PROSITE" id="PS51077">
    <property type="entry name" value="HTH_ICLR"/>
    <property type="match status" value="1"/>
</dbReference>
<evidence type="ECO:0000259" key="4">
    <source>
        <dbReference type="PROSITE" id="PS51077"/>
    </source>
</evidence>
<dbReference type="InterPro" id="IPR050707">
    <property type="entry name" value="HTH_MetabolicPath_Reg"/>
</dbReference>
<dbReference type="RefSeq" id="WP_015322325.1">
    <property type="nucleotide sequence ID" value="NC_019974.1"/>
</dbReference>
<proteinExistence type="predicted"/>
<dbReference type="OrthoDB" id="14763at2157"/>
<dbReference type="GO" id="GO:0045892">
    <property type="term" value="P:negative regulation of DNA-templated transcription"/>
    <property type="evidence" value="ECO:0007669"/>
    <property type="project" value="TreeGrafter"/>
</dbReference>
<dbReference type="SUPFAM" id="SSF55781">
    <property type="entry name" value="GAF domain-like"/>
    <property type="match status" value="1"/>
</dbReference>
<keyword evidence="7" id="KW-1185">Reference proteome</keyword>
<organism evidence="6 7">
    <name type="scientific">Natronococcus occultus SP4</name>
    <dbReference type="NCBI Taxonomy" id="694430"/>
    <lineage>
        <taxon>Archaea</taxon>
        <taxon>Methanobacteriati</taxon>
        <taxon>Methanobacteriota</taxon>
        <taxon>Stenosarchaea group</taxon>
        <taxon>Halobacteria</taxon>
        <taxon>Halobacteriales</taxon>
        <taxon>Natrialbaceae</taxon>
        <taxon>Natronococcus</taxon>
    </lineage>
</organism>
<evidence type="ECO:0000256" key="1">
    <source>
        <dbReference type="ARBA" id="ARBA00023015"/>
    </source>
</evidence>
<name>L0K1M9_9EURY</name>
<dbReference type="HOGENOM" id="CLU_062618_6_1_2"/>
<dbReference type="PROSITE" id="PS51078">
    <property type="entry name" value="ICLR_ED"/>
    <property type="match status" value="1"/>
</dbReference>
<protein>
    <submittedName>
        <fullName evidence="6">Transcriptional regulator</fullName>
    </submittedName>
</protein>
<dbReference type="InterPro" id="IPR036390">
    <property type="entry name" value="WH_DNA-bd_sf"/>
</dbReference>
<reference evidence="6 7" key="1">
    <citation type="submission" date="2012-11" db="EMBL/GenBank/DDBJ databases">
        <title>FINISHED of Natronococcus occultus SP4, DSM 3396.</title>
        <authorList>
            <consortium name="DOE Joint Genome Institute"/>
            <person name="Eisen J."/>
            <person name="Huntemann M."/>
            <person name="Wei C.-L."/>
            <person name="Han J."/>
            <person name="Detter J.C."/>
            <person name="Han C."/>
            <person name="Tapia R."/>
            <person name="Chen A."/>
            <person name="Kyrpides N."/>
            <person name="Mavromatis K."/>
            <person name="Markowitz V."/>
            <person name="Szeto E."/>
            <person name="Ivanova N."/>
            <person name="Mikhailova N."/>
            <person name="Ovchinnikova G."/>
            <person name="Pagani I."/>
            <person name="Pati A."/>
            <person name="Goodwin L."/>
            <person name="Nordberg H.P."/>
            <person name="Cantor M.N."/>
            <person name="Hua S.X."/>
            <person name="Woyke T."/>
            <person name="Eisen J."/>
            <person name="Klenk H.-P."/>
            <person name="Klenk H.-P."/>
        </authorList>
    </citation>
    <scope>NUCLEOTIDE SEQUENCE [LARGE SCALE GENOMIC DNA]</scope>
    <source>
        <strain evidence="6 7">SP4</strain>
    </source>
</reference>
<evidence type="ECO:0000313" key="7">
    <source>
        <dbReference type="Proteomes" id="UP000010878"/>
    </source>
</evidence>
<dbReference type="Pfam" id="PF01614">
    <property type="entry name" value="IclR_C"/>
    <property type="match status" value="1"/>
</dbReference>
<dbReference type="KEGG" id="nou:Natoc_3145"/>
<dbReference type="InterPro" id="IPR029016">
    <property type="entry name" value="GAF-like_dom_sf"/>
</dbReference>
<dbReference type="InterPro" id="IPR036388">
    <property type="entry name" value="WH-like_DNA-bd_sf"/>
</dbReference>